<accession>A0A9W9HR18</accession>
<name>A0A9W9HR18_9EURO</name>
<feature type="domain" description="Thioredoxin-like fold" evidence="2">
    <location>
        <begin position="24"/>
        <end position="124"/>
    </location>
</feature>
<sequence>MNPEKVPITLYRGFPGSGQYTWSPFVTKLEARMRFAGVSYRTEAGSPRTAPRGKIPYVEIGAEDGSSRTIADSTLIIKDLIDNEIFDDINAAGLTPAEKTFDLGLRALLEDRLYFVQSHEKWVENYYTMRDHVLGSIPYPVRILVGLVAYRKNVQTLQGQGTGRFSADEIAAMREELWGSLGSLLLLAKASRSEEDADGMFWALGGNRRPRRMPSASDSLSRPWCPQNTKTVRDFPVLEEYATKIHDRYFPEYTRWDDM</sequence>
<comment type="similarity">
    <text evidence="1">Belongs to the FAX family.</text>
</comment>
<gene>
    <name evidence="3" type="ORF">N7492_009126</name>
</gene>
<dbReference type="InterPro" id="IPR026928">
    <property type="entry name" value="FAX/IsoI-like"/>
</dbReference>
<dbReference type="AlphaFoldDB" id="A0A9W9HR18"/>
<dbReference type="InterPro" id="IPR040079">
    <property type="entry name" value="Glutathione_S-Trfase"/>
</dbReference>
<organism evidence="3 4">
    <name type="scientific">Penicillium capsulatum</name>
    <dbReference type="NCBI Taxonomy" id="69766"/>
    <lineage>
        <taxon>Eukaryota</taxon>
        <taxon>Fungi</taxon>
        <taxon>Dikarya</taxon>
        <taxon>Ascomycota</taxon>
        <taxon>Pezizomycotina</taxon>
        <taxon>Eurotiomycetes</taxon>
        <taxon>Eurotiomycetidae</taxon>
        <taxon>Eurotiales</taxon>
        <taxon>Aspergillaceae</taxon>
        <taxon>Penicillium</taxon>
    </lineage>
</organism>
<dbReference type="PANTHER" id="PTHR12289:SF41">
    <property type="entry name" value="FAILED AXON CONNECTIONS-RELATED"/>
    <property type="match status" value="1"/>
</dbReference>
<evidence type="ECO:0000313" key="4">
    <source>
        <dbReference type="Proteomes" id="UP001146351"/>
    </source>
</evidence>
<dbReference type="SFLD" id="SFLDS00019">
    <property type="entry name" value="Glutathione_Transferase_(cytos"/>
    <property type="match status" value="1"/>
</dbReference>
<reference evidence="3" key="2">
    <citation type="journal article" date="2023" name="IMA Fungus">
        <title>Comparative genomic study of the Penicillium genus elucidates a diverse pangenome and 15 lateral gene transfer events.</title>
        <authorList>
            <person name="Petersen C."/>
            <person name="Sorensen T."/>
            <person name="Nielsen M.R."/>
            <person name="Sondergaard T.E."/>
            <person name="Sorensen J.L."/>
            <person name="Fitzpatrick D.A."/>
            <person name="Frisvad J.C."/>
            <person name="Nielsen K.L."/>
        </authorList>
    </citation>
    <scope>NUCLEOTIDE SEQUENCE</scope>
    <source>
        <strain evidence="3">IBT 21917</strain>
    </source>
</reference>
<proteinExistence type="inferred from homology"/>
<comment type="caution">
    <text evidence="3">The sequence shown here is derived from an EMBL/GenBank/DDBJ whole genome shotgun (WGS) entry which is preliminary data.</text>
</comment>
<dbReference type="OrthoDB" id="5809458at2759"/>
<dbReference type="InterPro" id="IPR012336">
    <property type="entry name" value="Thioredoxin-like_fold"/>
</dbReference>
<dbReference type="GO" id="GO:0005737">
    <property type="term" value="C:cytoplasm"/>
    <property type="evidence" value="ECO:0007669"/>
    <property type="project" value="TreeGrafter"/>
</dbReference>
<evidence type="ECO:0000259" key="2">
    <source>
        <dbReference type="Pfam" id="PF17172"/>
    </source>
</evidence>
<evidence type="ECO:0000313" key="3">
    <source>
        <dbReference type="EMBL" id="KAJ5156323.1"/>
    </source>
</evidence>
<dbReference type="EMBL" id="JAPQKO010000006">
    <property type="protein sequence ID" value="KAJ5156323.1"/>
    <property type="molecule type" value="Genomic_DNA"/>
</dbReference>
<keyword evidence="4" id="KW-1185">Reference proteome</keyword>
<protein>
    <submittedName>
        <fullName evidence="3">Glutathione S-transferase</fullName>
    </submittedName>
</protein>
<dbReference type="InterPro" id="IPR050931">
    <property type="entry name" value="Mito_Protein_Transport_Metaxin"/>
</dbReference>
<dbReference type="SFLD" id="SFLDG01200">
    <property type="entry name" value="SUF1.1"/>
    <property type="match status" value="1"/>
</dbReference>
<reference evidence="3" key="1">
    <citation type="submission" date="2022-11" db="EMBL/GenBank/DDBJ databases">
        <authorList>
            <person name="Petersen C."/>
        </authorList>
    </citation>
    <scope>NUCLEOTIDE SEQUENCE</scope>
    <source>
        <strain evidence="3">IBT 21917</strain>
    </source>
</reference>
<dbReference type="SFLD" id="SFLDG01180">
    <property type="entry name" value="SUF1"/>
    <property type="match status" value="1"/>
</dbReference>
<dbReference type="Pfam" id="PF17172">
    <property type="entry name" value="GST_N_4"/>
    <property type="match status" value="1"/>
</dbReference>
<dbReference type="PANTHER" id="PTHR12289">
    <property type="entry name" value="METAXIN RELATED"/>
    <property type="match status" value="1"/>
</dbReference>
<evidence type="ECO:0000256" key="1">
    <source>
        <dbReference type="ARBA" id="ARBA00006475"/>
    </source>
</evidence>
<dbReference type="Proteomes" id="UP001146351">
    <property type="component" value="Unassembled WGS sequence"/>
</dbReference>